<feature type="region of interest" description="Disordered" evidence="1">
    <location>
        <begin position="110"/>
        <end position="129"/>
    </location>
</feature>
<sequence length="129" mass="13173">MVAFGLLVIGGIALWGALTGKDDKDKPGAAPPVSSTAPKTSSSKATSSESGNTIVVKCLVARCTVFVAGPGATDVQFNGNLTQNEIRTFNGTRLTMAVQDASTVAVTINGHAQPRGPHEGMTYEAPSSP</sequence>
<dbReference type="EMBL" id="VFOZ01000001">
    <property type="protein sequence ID" value="TQL97807.1"/>
    <property type="molecule type" value="Genomic_DNA"/>
</dbReference>
<reference evidence="2 3" key="1">
    <citation type="submission" date="2019-06" db="EMBL/GenBank/DDBJ databases">
        <title>Sequencing the genomes of 1000 actinobacteria strains.</title>
        <authorList>
            <person name="Klenk H.-P."/>
        </authorList>
    </citation>
    <scope>NUCLEOTIDE SEQUENCE [LARGE SCALE GENOMIC DNA]</scope>
    <source>
        <strain evidence="2 3">DSM 102200</strain>
    </source>
</reference>
<proteinExistence type="predicted"/>
<evidence type="ECO:0000256" key="1">
    <source>
        <dbReference type="SAM" id="MobiDB-lite"/>
    </source>
</evidence>
<keyword evidence="3" id="KW-1185">Reference proteome</keyword>
<gene>
    <name evidence="2" type="ORF">FB559_3413</name>
</gene>
<evidence type="ECO:0000313" key="3">
    <source>
        <dbReference type="Proteomes" id="UP000316096"/>
    </source>
</evidence>
<dbReference type="AlphaFoldDB" id="A0A543CLM7"/>
<feature type="compositionally biased region" description="Low complexity" evidence="1">
    <location>
        <begin position="31"/>
        <end position="48"/>
    </location>
</feature>
<comment type="caution">
    <text evidence="2">The sequence shown here is derived from an EMBL/GenBank/DDBJ whole genome shotgun (WGS) entry which is preliminary data.</text>
</comment>
<protein>
    <recommendedName>
        <fullName evidence="4">DUF4115 domain-containing protein</fullName>
    </recommendedName>
</protein>
<feature type="region of interest" description="Disordered" evidence="1">
    <location>
        <begin position="21"/>
        <end position="50"/>
    </location>
</feature>
<evidence type="ECO:0000313" key="2">
    <source>
        <dbReference type="EMBL" id="TQL97807.1"/>
    </source>
</evidence>
<evidence type="ECO:0008006" key="4">
    <source>
        <dbReference type="Google" id="ProtNLM"/>
    </source>
</evidence>
<dbReference type="RefSeq" id="WP_141956489.1">
    <property type="nucleotide sequence ID" value="NZ_VFOZ01000001.1"/>
</dbReference>
<organism evidence="2 3">
    <name type="scientific">Actinoallomurus bryophytorum</name>
    <dbReference type="NCBI Taxonomy" id="1490222"/>
    <lineage>
        <taxon>Bacteria</taxon>
        <taxon>Bacillati</taxon>
        <taxon>Actinomycetota</taxon>
        <taxon>Actinomycetes</taxon>
        <taxon>Streptosporangiales</taxon>
        <taxon>Thermomonosporaceae</taxon>
        <taxon>Actinoallomurus</taxon>
    </lineage>
</organism>
<accession>A0A543CLM7</accession>
<dbReference type="Proteomes" id="UP000316096">
    <property type="component" value="Unassembled WGS sequence"/>
</dbReference>
<name>A0A543CLM7_9ACTN</name>